<keyword evidence="3" id="KW-0732">Signal</keyword>
<reference evidence="5" key="2">
    <citation type="journal article" date="2021" name="Syst. Appl. Microbiol.">
        <title>Roseomonas hellenica sp. nov., isolated from roots of wild-growing Alkanna tinctoria.</title>
        <authorList>
            <person name="Rat A."/>
            <person name="Naranjo H.D."/>
            <person name="Lebbe L."/>
            <person name="Cnockaert M."/>
            <person name="Krigas N."/>
            <person name="Grigoriadou K."/>
            <person name="Maloupa E."/>
            <person name="Willems A."/>
        </authorList>
    </citation>
    <scope>NUCLEOTIDE SEQUENCE</scope>
    <source>
        <strain evidence="5">LMG 31228</strain>
    </source>
</reference>
<protein>
    <recommendedName>
        <fullName evidence="4">Solute-binding protein family 5 domain-containing protein</fullName>
    </recommendedName>
</protein>
<dbReference type="RefSeq" id="WP_211846503.1">
    <property type="nucleotide sequence ID" value="NZ_JAAEDL010000008.1"/>
</dbReference>
<dbReference type="AlphaFoldDB" id="A0A9X9XB60"/>
<keyword evidence="6" id="KW-1185">Reference proteome</keyword>
<accession>A0A9X9XB60</accession>
<organism evidence="5 6">
    <name type="scientific">Neoroseomonas eburnea</name>
    <dbReference type="NCBI Taxonomy" id="1346889"/>
    <lineage>
        <taxon>Bacteria</taxon>
        <taxon>Pseudomonadati</taxon>
        <taxon>Pseudomonadota</taxon>
        <taxon>Alphaproteobacteria</taxon>
        <taxon>Acetobacterales</taxon>
        <taxon>Acetobacteraceae</taxon>
        <taxon>Neoroseomonas</taxon>
    </lineage>
</organism>
<dbReference type="PANTHER" id="PTHR30290">
    <property type="entry name" value="PERIPLASMIC BINDING COMPONENT OF ABC TRANSPORTER"/>
    <property type="match status" value="1"/>
</dbReference>
<sequence length="262" mass="30264">MTFVTFFALNNGLPQFQDAAVRQALYLGLDRDTINRDLFYNANVPTESFLPQENWAYNPNLPRHEYDPDRAARVLDDAGWRRGRDGVRVKNGVRLEFSTSTVAGNHLREQVQQFLQQTWQPLGVKMTIQNFPAAVMWGDFWRLSEFNTSIVGSIYPIASDPDVSDRLGSWAIPKRAGAGSNNIQYVNPEVDQLLRDSVGLVDREARKRNYWRIQEIVRTDLPFFTIHQTRMAEGTKANLIGYEANVNYRSNAWNINTWYWRA</sequence>
<dbReference type="SUPFAM" id="SSF53850">
    <property type="entry name" value="Periplasmic binding protein-like II"/>
    <property type="match status" value="1"/>
</dbReference>
<dbReference type="EMBL" id="JAAEDL010000008">
    <property type="protein sequence ID" value="MBR0680946.1"/>
    <property type="molecule type" value="Genomic_DNA"/>
</dbReference>
<comment type="subcellular location">
    <subcellularLocation>
        <location evidence="1">Periplasm</location>
    </subcellularLocation>
</comment>
<feature type="domain" description="Solute-binding protein family 5" evidence="4">
    <location>
        <begin position="4"/>
        <end position="153"/>
    </location>
</feature>
<name>A0A9X9XB60_9PROT</name>
<comment type="similarity">
    <text evidence="2">Belongs to the bacterial solute-binding protein 5 family.</text>
</comment>
<dbReference type="InterPro" id="IPR000914">
    <property type="entry name" value="SBP_5_dom"/>
</dbReference>
<dbReference type="Proteomes" id="UP001138709">
    <property type="component" value="Unassembled WGS sequence"/>
</dbReference>
<dbReference type="Gene3D" id="3.40.190.10">
    <property type="entry name" value="Periplasmic binding protein-like II"/>
    <property type="match status" value="1"/>
</dbReference>
<evidence type="ECO:0000259" key="4">
    <source>
        <dbReference type="Pfam" id="PF00496"/>
    </source>
</evidence>
<proteinExistence type="inferred from homology"/>
<dbReference type="Gene3D" id="3.10.105.10">
    <property type="entry name" value="Dipeptide-binding Protein, Domain 3"/>
    <property type="match status" value="1"/>
</dbReference>
<evidence type="ECO:0000256" key="3">
    <source>
        <dbReference type="ARBA" id="ARBA00022729"/>
    </source>
</evidence>
<dbReference type="GO" id="GO:0015833">
    <property type="term" value="P:peptide transport"/>
    <property type="evidence" value="ECO:0007669"/>
    <property type="project" value="TreeGrafter"/>
</dbReference>
<evidence type="ECO:0000313" key="5">
    <source>
        <dbReference type="EMBL" id="MBR0680946.1"/>
    </source>
</evidence>
<dbReference type="InterPro" id="IPR039424">
    <property type="entry name" value="SBP_5"/>
</dbReference>
<dbReference type="PANTHER" id="PTHR30290:SF38">
    <property type="entry name" value="D,D-DIPEPTIDE-BINDING PERIPLASMIC PROTEIN DDPA-RELATED"/>
    <property type="match status" value="1"/>
</dbReference>
<reference evidence="5" key="1">
    <citation type="submission" date="2020-01" db="EMBL/GenBank/DDBJ databases">
        <authorList>
            <person name="Rat A."/>
        </authorList>
    </citation>
    <scope>NUCLEOTIDE SEQUENCE</scope>
    <source>
        <strain evidence="5">LMG 31228</strain>
    </source>
</reference>
<dbReference type="GO" id="GO:1904680">
    <property type="term" value="F:peptide transmembrane transporter activity"/>
    <property type="evidence" value="ECO:0007669"/>
    <property type="project" value="TreeGrafter"/>
</dbReference>
<evidence type="ECO:0000313" key="6">
    <source>
        <dbReference type="Proteomes" id="UP001138709"/>
    </source>
</evidence>
<dbReference type="Pfam" id="PF00496">
    <property type="entry name" value="SBP_bac_5"/>
    <property type="match status" value="1"/>
</dbReference>
<evidence type="ECO:0000256" key="2">
    <source>
        <dbReference type="ARBA" id="ARBA00005695"/>
    </source>
</evidence>
<comment type="caution">
    <text evidence="5">The sequence shown here is derived from an EMBL/GenBank/DDBJ whole genome shotgun (WGS) entry which is preliminary data.</text>
</comment>
<evidence type="ECO:0000256" key="1">
    <source>
        <dbReference type="ARBA" id="ARBA00004418"/>
    </source>
</evidence>
<gene>
    <name evidence="5" type="ORF">GXW74_10640</name>
</gene>